<keyword evidence="4" id="KW-1185">Reference proteome</keyword>
<dbReference type="PANTHER" id="PTHR22306">
    <property type="entry name" value="CHROMOSOME 7 OPEN READING FRAME 50"/>
    <property type="match status" value="1"/>
</dbReference>
<name>A0A9P4QUU3_9PLEO</name>
<dbReference type="Proteomes" id="UP000799444">
    <property type="component" value="Unassembled WGS sequence"/>
</dbReference>
<organism evidence="3 4">
    <name type="scientific">Polyplosphaeria fusca</name>
    <dbReference type="NCBI Taxonomy" id="682080"/>
    <lineage>
        <taxon>Eukaryota</taxon>
        <taxon>Fungi</taxon>
        <taxon>Dikarya</taxon>
        <taxon>Ascomycota</taxon>
        <taxon>Pezizomycotina</taxon>
        <taxon>Dothideomycetes</taxon>
        <taxon>Pleosporomycetidae</taxon>
        <taxon>Pleosporales</taxon>
        <taxon>Tetraplosphaeriaceae</taxon>
        <taxon>Polyplosphaeria</taxon>
    </lineage>
</organism>
<feature type="region of interest" description="Disordered" evidence="1">
    <location>
        <begin position="19"/>
        <end position="190"/>
    </location>
</feature>
<feature type="domain" description="WKF" evidence="2">
    <location>
        <begin position="291"/>
        <end position="353"/>
    </location>
</feature>
<dbReference type="Pfam" id="PF10180">
    <property type="entry name" value="WKF"/>
    <property type="match status" value="1"/>
</dbReference>
<proteinExistence type="predicted"/>
<comment type="caution">
    <text evidence="3">The sequence shown here is derived from an EMBL/GenBank/DDBJ whole genome shotgun (WGS) entry which is preliminary data.</text>
</comment>
<evidence type="ECO:0000313" key="3">
    <source>
        <dbReference type="EMBL" id="KAF2732860.1"/>
    </source>
</evidence>
<feature type="region of interest" description="Disordered" evidence="1">
    <location>
        <begin position="428"/>
        <end position="497"/>
    </location>
</feature>
<feature type="compositionally biased region" description="Basic and acidic residues" evidence="1">
    <location>
        <begin position="32"/>
        <end position="42"/>
    </location>
</feature>
<feature type="compositionally biased region" description="Acidic residues" evidence="1">
    <location>
        <begin position="481"/>
        <end position="497"/>
    </location>
</feature>
<dbReference type="EMBL" id="ML996170">
    <property type="protein sequence ID" value="KAF2732860.1"/>
    <property type="molecule type" value="Genomic_DNA"/>
</dbReference>
<accession>A0A9P4QUU3</accession>
<sequence>MDQPGTRLPAWQRLGLKLKNFPQSGDTAPDADLEHPIVDTRTSRGARGQSRQLVQPAQNGKPSRLGKRNLDDTAEGGEQQSRKKSKKDDGQTDADGDAAVRVYPVDPPVSVSRGDPNYRRKTKKGRGERPSLLASTETEYATSEAALPPMVKSIKLSSAEPASSPPRTDRRKSVTFTPDTKTADGNSASELYRKWAADQVSLGPDAEFSPAELDQFAPPPKLHPANGVPAPQPSAVKGAKNQGGIVEKKAKTKQKVKTPTQADPPVKAEQTPRHGPANSTSKKKDHSIYLSYLSQYYQDRENWKFNKAKQNDVIDNALNVFRIPEEYMDALIEYVKGLKGAGVINRLSEQCKARIEEVDREDQEAKSTMDDQEQRKAAKEEALADRLAQEKKRRRLDADVEGLNGHPHPDAFIRRLKRRRAEALLTALGLAMPASPPEHTSQLPKKHTRKRKSRTDVESSDSSSSSESEAESDSEPSSSSSEEDESDTSSSDEGDSD</sequence>
<evidence type="ECO:0000259" key="2">
    <source>
        <dbReference type="Pfam" id="PF10180"/>
    </source>
</evidence>
<feature type="compositionally biased region" description="Polar residues" evidence="1">
    <location>
        <begin position="174"/>
        <end position="189"/>
    </location>
</feature>
<feature type="region of interest" description="Disordered" evidence="1">
    <location>
        <begin position="358"/>
        <end position="381"/>
    </location>
</feature>
<dbReference type="PANTHER" id="PTHR22306:SF2">
    <property type="entry name" value="CHROMOSOME 7 OPEN READING FRAME 50"/>
    <property type="match status" value="1"/>
</dbReference>
<dbReference type="AlphaFoldDB" id="A0A9P4QUU3"/>
<dbReference type="InterPro" id="IPR019327">
    <property type="entry name" value="WKF"/>
</dbReference>
<feature type="compositionally biased region" description="Basic residues" evidence="1">
    <location>
        <begin position="444"/>
        <end position="453"/>
    </location>
</feature>
<protein>
    <recommendedName>
        <fullName evidence="2">WKF domain-containing protein</fullName>
    </recommendedName>
</protein>
<feature type="compositionally biased region" description="Polar residues" evidence="1">
    <location>
        <begin position="49"/>
        <end position="61"/>
    </location>
</feature>
<feature type="region of interest" description="Disordered" evidence="1">
    <location>
        <begin position="203"/>
        <end position="284"/>
    </location>
</feature>
<evidence type="ECO:0000256" key="1">
    <source>
        <dbReference type="SAM" id="MobiDB-lite"/>
    </source>
</evidence>
<evidence type="ECO:0000313" key="4">
    <source>
        <dbReference type="Proteomes" id="UP000799444"/>
    </source>
</evidence>
<dbReference type="OrthoDB" id="10261563at2759"/>
<reference evidence="3" key="1">
    <citation type="journal article" date="2020" name="Stud. Mycol.">
        <title>101 Dothideomycetes genomes: a test case for predicting lifestyles and emergence of pathogens.</title>
        <authorList>
            <person name="Haridas S."/>
            <person name="Albert R."/>
            <person name="Binder M."/>
            <person name="Bloem J."/>
            <person name="Labutti K."/>
            <person name="Salamov A."/>
            <person name="Andreopoulos B."/>
            <person name="Baker S."/>
            <person name="Barry K."/>
            <person name="Bills G."/>
            <person name="Bluhm B."/>
            <person name="Cannon C."/>
            <person name="Castanera R."/>
            <person name="Culley D."/>
            <person name="Daum C."/>
            <person name="Ezra D."/>
            <person name="Gonzalez J."/>
            <person name="Henrissat B."/>
            <person name="Kuo A."/>
            <person name="Liang C."/>
            <person name="Lipzen A."/>
            <person name="Lutzoni F."/>
            <person name="Magnuson J."/>
            <person name="Mondo S."/>
            <person name="Nolan M."/>
            <person name="Ohm R."/>
            <person name="Pangilinan J."/>
            <person name="Park H.-J."/>
            <person name="Ramirez L."/>
            <person name="Alfaro M."/>
            <person name="Sun H."/>
            <person name="Tritt A."/>
            <person name="Yoshinaga Y."/>
            <person name="Zwiers L.-H."/>
            <person name="Turgeon B."/>
            <person name="Goodwin S."/>
            <person name="Spatafora J."/>
            <person name="Crous P."/>
            <person name="Grigoriev I."/>
        </authorList>
    </citation>
    <scope>NUCLEOTIDE SEQUENCE</scope>
    <source>
        <strain evidence="3">CBS 125425</strain>
    </source>
</reference>
<gene>
    <name evidence="3" type="ORF">EJ04DRAFT_300138</name>
</gene>